<comment type="catalytic activity">
    <reaction evidence="7">
        <text>adenosine + H2O + H(+) = inosine + NH4(+)</text>
        <dbReference type="Rhea" id="RHEA:24408"/>
        <dbReference type="ChEBI" id="CHEBI:15377"/>
        <dbReference type="ChEBI" id="CHEBI:15378"/>
        <dbReference type="ChEBI" id="CHEBI:16335"/>
        <dbReference type="ChEBI" id="CHEBI:17596"/>
        <dbReference type="ChEBI" id="CHEBI:28938"/>
        <dbReference type="EC" id="3.5.4.4"/>
    </reaction>
    <physiologicalReaction direction="left-to-right" evidence="7">
        <dbReference type="Rhea" id="RHEA:24409"/>
    </physiologicalReaction>
</comment>
<name>A0A0U3JGJ8_9BACT</name>
<dbReference type="PANTHER" id="PTHR30616:SF2">
    <property type="entry name" value="PURINE NUCLEOSIDE PHOSPHORYLASE LACC1"/>
    <property type="match status" value="1"/>
</dbReference>
<reference evidence="11" key="1">
    <citation type="submission" date="2015-10" db="EMBL/GenBank/DDBJ databases">
        <title>Biosynthesis of SCL-MCL polyhydroxyalkanoates by metagenomic clones in Pseudomonas putida.</title>
        <authorList>
            <person name="Cheng J."/>
            <person name="Charles T.C."/>
        </authorList>
    </citation>
    <scope>NUCLEOTIDE SEQUENCE</scope>
</reference>
<dbReference type="InterPro" id="IPR038371">
    <property type="entry name" value="Cu_polyphenol_OxRdtase_sf"/>
</dbReference>
<dbReference type="CDD" id="cd16833">
    <property type="entry name" value="YfiH"/>
    <property type="match status" value="1"/>
</dbReference>
<dbReference type="Pfam" id="PF02578">
    <property type="entry name" value="Cu-oxidase_4"/>
    <property type="match status" value="1"/>
</dbReference>
<dbReference type="EMBL" id="KT944265">
    <property type="protein sequence ID" value="ALV86474.1"/>
    <property type="molecule type" value="Genomic_DNA"/>
</dbReference>
<accession>A0A0U3JGJ8</accession>
<evidence type="ECO:0000256" key="2">
    <source>
        <dbReference type="ARBA" id="ARBA00007353"/>
    </source>
</evidence>
<keyword evidence="4" id="KW-0479">Metal-binding</keyword>
<keyword evidence="5" id="KW-0378">Hydrolase</keyword>
<evidence type="ECO:0000256" key="10">
    <source>
        <dbReference type="RuleBase" id="RU361274"/>
    </source>
</evidence>
<dbReference type="GO" id="GO:0016787">
    <property type="term" value="F:hydrolase activity"/>
    <property type="evidence" value="ECO:0007669"/>
    <property type="project" value="UniProtKB-KW"/>
</dbReference>
<comment type="similarity">
    <text evidence="2 10">Belongs to the purine nucleoside phosphorylase YfiH/LACC1 family.</text>
</comment>
<dbReference type="AlphaFoldDB" id="A0A0U3JGJ8"/>
<comment type="catalytic activity">
    <reaction evidence="9">
        <text>S-methyl-5'-thioadenosine + phosphate = 5-(methylsulfanyl)-alpha-D-ribose 1-phosphate + adenine</text>
        <dbReference type="Rhea" id="RHEA:11852"/>
        <dbReference type="ChEBI" id="CHEBI:16708"/>
        <dbReference type="ChEBI" id="CHEBI:17509"/>
        <dbReference type="ChEBI" id="CHEBI:43474"/>
        <dbReference type="ChEBI" id="CHEBI:58533"/>
        <dbReference type="EC" id="2.4.2.28"/>
    </reaction>
    <physiologicalReaction direction="left-to-right" evidence="9">
        <dbReference type="Rhea" id="RHEA:11853"/>
    </physiologicalReaction>
</comment>
<protein>
    <recommendedName>
        <fullName evidence="10">Purine nucleoside phosphorylase</fullName>
    </recommendedName>
</protein>
<dbReference type="InterPro" id="IPR011324">
    <property type="entry name" value="Cytotoxic_necrot_fac-like_cat"/>
</dbReference>
<evidence type="ECO:0000256" key="9">
    <source>
        <dbReference type="ARBA" id="ARBA00049893"/>
    </source>
</evidence>
<dbReference type="InterPro" id="IPR003730">
    <property type="entry name" value="Cu_polyphenol_OxRdtase"/>
</dbReference>
<evidence type="ECO:0000256" key="5">
    <source>
        <dbReference type="ARBA" id="ARBA00022801"/>
    </source>
</evidence>
<sequence length="279" mass="28505">MPRQRPDPVPAHARAPVGPPIGAAATRVALEGAIAPDWEVDARVGALMSTRAGGVSAAPFDSLNLGRSPGDDPAAVNENRRRFAAALGAEPVWMSQVHGTRVLRLEAAGGLAVSGVESADAAITTAPGLACTVMVADCLPVLFAGPAGRGVGAAHAGWRGLAAGVLEATVAALCDAAGCAPRELQAWLGPCIGPRRFEVGADVVEAFGAGPRFVAHARPDGAPRWLADLPGLARDRLGAAGLTQFSGGAWCTVEDPSRFFSFRRDGVTGRMAAAIWLRA</sequence>
<dbReference type="GO" id="GO:0005507">
    <property type="term" value="F:copper ion binding"/>
    <property type="evidence" value="ECO:0007669"/>
    <property type="project" value="TreeGrafter"/>
</dbReference>
<dbReference type="PANTHER" id="PTHR30616">
    <property type="entry name" value="UNCHARACTERIZED PROTEIN YFIH"/>
    <property type="match status" value="1"/>
</dbReference>
<organism evidence="11">
    <name type="scientific">uncultured bacterium 19</name>
    <dbReference type="NCBI Taxonomy" id="1748269"/>
    <lineage>
        <taxon>Bacteria</taxon>
        <taxon>environmental samples</taxon>
    </lineage>
</organism>
<evidence type="ECO:0000256" key="3">
    <source>
        <dbReference type="ARBA" id="ARBA00022679"/>
    </source>
</evidence>
<evidence type="ECO:0000256" key="7">
    <source>
        <dbReference type="ARBA" id="ARBA00047989"/>
    </source>
</evidence>
<dbReference type="Gene3D" id="3.60.140.10">
    <property type="entry name" value="CNF1/YfiH-like putative cysteine hydrolases"/>
    <property type="match status" value="1"/>
</dbReference>
<comment type="catalytic activity">
    <reaction evidence="1">
        <text>inosine + phosphate = alpha-D-ribose 1-phosphate + hypoxanthine</text>
        <dbReference type="Rhea" id="RHEA:27646"/>
        <dbReference type="ChEBI" id="CHEBI:17368"/>
        <dbReference type="ChEBI" id="CHEBI:17596"/>
        <dbReference type="ChEBI" id="CHEBI:43474"/>
        <dbReference type="ChEBI" id="CHEBI:57720"/>
        <dbReference type="EC" id="2.4.2.1"/>
    </reaction>
    <physiologicalReaction direction="left-to-right" evidence="1">
        <dbReference type="Rhea" id="RHEA:27647"/>
    </physiologicalReaction>
</comment>
<keyword evidence="3" id="KW-0808">Transferase</keyword>
<evidence type="ECO:0000313" key="11">
    <source>
        <dbReference type="EMBL" id="ALV86474.1"/>
    </source>
</evidence>
<proteinExistence type="inferred from homology"/>
<evidence type="ECO:0000256" key="8">
    <source>
        <dbReference type="ARBA" id="ARBA00048968"/>
    </source>
</evidence>
<dbReference type="GO" id="GO:0017061">
    <property type="term" value="F:S-methyl-5-thioadenosine phosphorylase activity"/>
    <property type="evidence" value="ECO:0007669"/>
    <property type="project" value="UniProtKB-EC"/>
</dbReference>
<evidence type="ECO:0000256" key="1">
    <source>
        <dbReference type="ARBA" id="ARBA00000553"/>
    </source>
</evidence>
<keyword evidence="6" id="KW-0862">Zinc</keyword>
<evidence type="ECO:0000256" key="6">
    <source>
        <dbReference type="ARBA" id="ARBA00022833"/>
    </source>
</evidence>
<dbReference type="NCBIfam" id="TIGR00726">
    <property type="entry name" value="peptidoglycan editing factor PgeF"/>
    <property type="match status" value="1"/>
</dbReference>
<comment type="catalytic activity">
    <reaction evidence="8">
        <text>adenosine + phosphate = alpha-D-ribose 1-phosphate + adenine</text>
        <dbReference type="Rhea" id="RHEA:27642"/>
        <dbReference type="ChEBI" id="CHEBI:16335"/>
        <dbReference type="ChEBI" id="CHEBI:16708"/>
        <dbReference type="ChEBI" id="CHEBI:43474"/>
        <dbReference type="ChEBI" id="CHEBI:57720"/>
        <dbReference type="EC" id="2.4.2.1"/>
    </reaction>
    <physiologicalReaction direction="left-to-right" evidence="8">
        <dbReference type="Rhea" id="RHEA:27643"/>
    </physiologicalReaction>
</comment>
<evidence type="ECO:0000256" key="4">
    <source>
        <dbReference type="ARBA" id="ARBA00022723"/>
    </source>
</evidence>
<dbReference type="SUPFAM" id="SSF64438">
    <property type="entry name" value="CNF1/YfiH-like putative cysteine hydrolases"/>
    <property type="match status" value="1"/>
</dbReference>